<dbReference type="VEuPathDB" id="TriTrypDB:Lsey_0350_0080"/>
<organism evidence="2 3">
    <name type="scientific">Leptomonas seymouri</name>
    <dbReference type="NCBI Taxonomy" id="5684"/>
    <lineage>
        <taxon>Eukaryota</taxon>
        <taxon>Discoba</taxon>
        <taxon>Euglenozoa</taxon>
        <taxon>Kinetoplastea</taxon>
        <taxon>Metakinetoplastina</taxon>
        <taxon>Trypanosomatida</taxon>
        <taxon>Trypanosomatidae</taxon>
        <taxon>Leishmaniinae</taxon>
        <taxon>Leptomonas</taxon>
    </lineage>
</organism>
<keyword evidence="3" id="KW-1185">Reference proteome</keyword>
<dbReference type="AlphaFoldDB" id="A0A0N1PAC4"/>
<proteinExistence type="predicted"/>
<evidence type="ECO:0000256" key="1">
    <source>
        <dbReference type="SAM" id="MobiDB-lite"/>
    </source>
</evidence>
<dbReference type="OMA" id="TEERVMW"/>
<evidence type="ECO:0000313" key="2">
    <source>
        <dbReference type="EMBL" id="KPI83608.1"/>
    </source>
</evidence>
<gene>
    <name evidence="2" type="ORF">ABL78_7361</name>
</gene>
<reference evidence="2 3" key="1">
    <citation type="journal article" date="2015" name="PLoS Pathog.">
        <title>Leptomonas seymouri: Adaptations to the Dixenous Life Cycle Analyzed by Genome Sequencing, Transcriptome Profiling and Co-infection with Leishmania donovani.</title>
        <authorList>
            <person name="Kraeva N."/>
            <person name="Butenko A."/>
            <person name="Hlavacova J."/>
            <person name="Kostygov A."/>
            <person name="Myskova J."/>
            <person name="Grybchuk D."/>
            <person name="Lestinova T."/>
            <person name="Votypka J."/>
            <person name="Volf P."/>
            <person name="Opperdoes F."/>
            <person name="Flegontov P."/>
            <person name="Lukes J."/>
            <person name="Yurchenko V."/>
        </authorList>
    </citation>
    <scope>NUCLEOTIDE SEQUENCE [LARGE SCALE GENOMIC DNA]</scope>
    <source>
        <strain evidence="2 3">ATCC 30220</strain>
    </source>
</reference>
<accession>A0A0N1PAC4</accession>
<sequence length="678" mass="73061">MPPTPSSSTPATSVAVPLAQRLQLLQRECGGVYETYAPVTSSSDPAANTAAKKLGHRERSRLQHLVTEQVSALYKECFSSAKVQLADAELEQLLRLLPSLVALSAPPTLRPPLLMIVIRVLNPQKDDSPAPQASNATLEGVLHSLALLLLHPDPWATGEAPNAAVIRGSAASLLAQLLRYVIAHAPEAVVEAQWRQWQELAHNTLLDNMRKWVEELDAQRPQTGKAEAHKQSMPAKPPPPGLSPSAACVLCQLLDLIDALVEHPCARSLPHDAWLPALSCVAHLAGSPQSAPQHLELSYAVLQVLTHVREKGVVSPGMWRQLALDIVAKSIPHGPADAPVPIPVSSISPSTTTYATLFLKYVHFVKSVMLLPVEEHLTDSSAARNTAAQLHTVLAELVELSTSVFIDKGSAAAPTAAATSGLRVSLLAAVVKCLFTGCEESRTSPRQYSRYVYGMLAGSAPLVPYIIKEMAMECYRQTPLLDTPNVASMLSTNAEILQGVFLWAIHAIIDEGLLDSTRHSAVAAALPYVLYDSIDAILGQLNERFAMTLLSNSSLPATKDVPLLAARVIAHEGLALLLHLLLFVVVLHGIPDEVSWNVRFRDRLYATETRVMRTVGAFDCGVPQVLRTFTDALERVSSTLRPTAARISTLLPSPARPSLVSAGCHGALEKLLEVLPIF</sequence>
<dbReference type="OrthoDB" id="263619at2759"/>
<name>A0A0N1PAC4_LEPSE</name>
<comment type="caution">
    <text evidence="2">The sequence shown here is derived from an EMBL/GenBank/DDBJ whole genome shotgun (WGS) entry which is preliminary data.</text>
</comment>
<evidence type="ECO:0000313" key="3">
    <source>
        <dbReference type="Proteomes" id="UP000038009"/>
    </source>
</evidence>
<dbReference type="EMBL" id="LJSK01000350">
    <property type="protein sequence ID" value="KPI83608.1"/>
    <property type="molecule type" value="Genomic_DNA"/>
</dbReference>
<feature type="region of interest" description="Disordered" evidence="1">
    <location>
        <begin position="219"/>
        <end position="241"/>
    </location>
</feature>
<protein>
    <submittedName>
        <fullName evidence="2">Uncharacterized protein</fullName>
    </submittedName>
</protein>
<dbReference type="Proteomes" id="UP000038009">
    <property type="component" value="Unassembled WGS sequence"/>
</dbReference>